<name>A0ABZ3DVZ2_9BURK</name>
<sequence length="229" mass="25460">MSNVTILESQLFNLCREALSSLTFLNVNQKAGTSTFEADDLIPKLIRILSLGKPPKPASTSSNNDMIGFSLCTAWFIMKVSTKLGSGFELRTELHKKSVLKSSFKSNIESYAKSAKIKLIPSELLVDFFISPEDKKHCPILTAESESKEDLKFHDLSKLLLTTSPRRIYLANIGSSSISPATSAIQHILDEANGAGILNTGDQIVFVLYEKNGKNFVIHLFDYDQYRHL</sequence>
<reference evidence="1 2" key="1">
    <citation type="submission" date="2022-10" db="EMBL/GenBank/DDBJ databases">
        <title>Genomic of Burkholderia cepacia PN-1.</title>
        <authorList>
            <person name="Yang Y."/>
            <person name="Guan H."/>
            <person name="Huang J."/>
        </authorList>
    </citation>
    <scope>NUCLEOTIDE SEQUENCE [LARGE SCALE GENOMIC DNA]</scope>
    <source>
        <strain evidence="1 2">PN-1</strain>
    </source>
</reference>
<organism evidence="1 2">
    <name type="scientific">Burkholderia arboris</name>
    <dbReference type="NCBI Taxonomy" id="488730"/>
    <lineage>
        <taxon>Bacteria</taxon>
        <taxon>Pseudomonadati</taxon>
        <taxon>Pseudomonadota</taxon>
        <taxon>Betaproteobacteria</taxon>
        <taxon>Burkholderiales</taxon>
        <taxon>Burkholderiaceae</taxon>
        <taxon>Burkholderia</taxon>
        <taxon>Burkholderia cepacia complex</taxon>
    </lineage>
</organism>
<dbReference type="EMBL" id="CP109823">
    <property type="protein sequence ID" value="XAE53347.1"/>
    <property type="molecule type" value="Genomic_DNA"/>
</dbReference>
<gene>
    <name evidence="1" type="ORF">OHZ10_38080</name>
</gene>
<keyword evidence="2" id="KW-1185">Reference proteome</keyword>
<protein>
    <submittedName>
        <fullName evidence="1">Uncharacterized protein</fullName>
    </submittedName>
</protein>
<dbReference type="RefSeq" id="WP_342706246.1">
    <property type="nucleotide sequence ID" value="NZ_CP109823.1"/>
</dbReference>
<accession>A0ABZ3DVZ2</accession>
<evidence type="ECO:0000313" key="2">
    <source>
        <dbReference type="Proteomes" id="UP001448498"/>
    </source>
</evidence>
<evidence type="ECO:0000313" key="1">
    <source>
        <dbReference type="EMBL" id="XAE53347.1"/>
    </source>
</evidence>
<proteinExistence type="predicted"/>
<dbReference type="Proteomes" id="UP001448498">
    <property type="component" value="Chromosome 2"/>
</dbReference>